<keyword evidence="3" id="KW-1185">Reference proteome</keyword>
<proteinExistence type="predicted"/>
<accession>A0A543ARX3</accession>
<dbReference type="AlphaFoldDB" id="A0A543ARX3"/>
<dbReference type="InParanoid" id="A0A543ARX3"/>
<evidence type="ECO:0000259" key="1">
    <source>
        <dbReference type="Pfam" id="PF00496"/>
    </source>
</evidence>
<organism evidence="2 3">
    <name type="scientific">Stackebrandtia endophytica</name>
    <dbReference type="NCBI Taxonomy" id="1496996"/>
    <lineage>
        <taxon>Bacteria</taxon>
        <taxon>Bacillati</taxon>
        <taxon>Actinomycetota</taxon>
        <taxon>Actinomycetes</taxon>
        <taxon>Glycomycetales</taxon>
        <taxon>Glycomycetaceae</taxon>
        <taxon>Stackebrandtia</taxon>
    </lineage>
</organism>
<dbReference type="PANTHER" id="PTHR30290">
    <property type="entry name" value="PERIPLASMIC BINDING COMPONENT OF ABC TRANSPORTER"/>
    <property type="match status" value="1"/>
</dbReference>
<dbReference type="SUPFAM" id="SSF53850">
    <property type="entry name" value="Periplasmic binding protein-like II"/>
    <property type="match status" value="1"/>
</dbReference>
<evidence type="ECO:0000313" key="3">
    <source>
        <dbReference type="Proteomes" id="UP000317043"/>
    </source>
</evidence>
<dbReference type="InterPro" id="IPR039424">
    <property type="entry name" value="SBP_5"/>
</dbReference>
<dbReference type="Proteomes" id="UP000317043">
    <property type="component" value="Unassembled WGS sequence"/>
</dbReference>
<name>A0A543ARX3_9ACTN</name>
<feature type="domain" description="Solute-binding protein family 5" evidence="1">
    <location>
        <begin position="96"/>
        <end position="408"/>
    </location>
</feature>
<dbReference type="InterPro" id="IPR000914">
    <property type="entry name" value="SBP_5_dom"/>
</dbReference>
<protein>
    <submittedName>
        <fullName evidence="2">Peptide/nickel transport system substrate-binding protein</fullName>
    </submittedName>
</protein>
<reference evidence="2 3" key="1">
    <citation type="submission" date="2019-06" db="EMBL/GenBank/DDBJ databases">
        <title>Sequencing the genomes of 1000 actinobacteria strains.</title>
        <authorList>
            <person name="Klenk H.-P."/>
        </authorList>
    </citation>
    <scope>NUCLEOTIDE SEQUENCE [LARGE SCALE GENOMIC DNA]</scope>
    <source>
        <strain evidence="2 3">DSM 45928</strain>
    </source>
</reference>
<dbReference type="CDD" id="cd08503">
    <property type="entry name" value="PBP2_NikA_DppA_OppA_like_17"/>
    <property type="match status" value="1"/>
</dbReference>
<dbReference type="GO" id="GO:1904680">
    <property type="term" value="F:peptide transmembrane transporter activity"/>
    <property type="evidence" value="ECO:0007669"/>
    <property type="project" value="TreeGrafter"/>
</dbReference>
<dbReference type="Gene3D" id="3.40.190.10">
    <property type="entry name" value="Periplasmic binding protein-like II"/>
    <property type="match status" value="1"/>
</dbReference>
<comment type="caution">
    <text evidence="2">The sequence shown here is derived from an EMBL/GenBank/DDBJ whole genome shotgun (WGS) entry which is preliminary data.</text>
</comment>
<sequence>MGMPQTHPASASTLAASPGRSQRVRTLAVFGLATALLTTACGSADATDAETDIVRIAAADASGTNGLDPLAASAGASQMVVRHLYDSLMVLEEGEYRLELAESVEPNEDADEWTVTIRSDAVFHDGAPVTAADVAFSIAALAAPPSNRVSVYANVDFENIEVVDEHTLTIPLHRAGADFRESTLVVYSPVFPAGTVDFSKGIGSGPYRLDSHDDQTIRLTAVEGHWRGSPPVATLEITIIPDATARLNALKDQQIDYAVGISATGAQTITDNDEITLHNGGLETAFALSFAMNQQLEPFDDPRVREAVRLAADRQALVDTALLGFGEPAADVVGGGLPGYSEAITARSQDLQAARDLFEAAGVTELTLRTGEILPGMMSAAQLFKQQLAEAGVELVLDETPADTYYAELEKLATHPFQAFYYANRPAAVHLSAVTVETAPFNVTGTTSQYWTKLAEAQTIVDDDERSAAFTRLQDGFYESGGDLLWGYAYQIDASHPRVGNVTISQGVPWFGAASLG</sequence>
<dbReference type="Gene3D" id="3.10.105.10">
    <property type="entry name" value="Dipeptide-binding Protein, Domain 3"/>
    <property type="match status" value="1"/>
</dbReference>
<dbReference type="GO" id="GO:0015833">
    <property type="term" value="P:peptide transport"/>
    <property type="evidence" value="ECO:0007669"/>
    <property type="project" value="TreeGrafter"/>
</dbReference>
<evidence type="ECO:0000313" key="2">
    <source>
        <dbReference type="EMBL" id="TQL75329.1"/>
    </source>
</evidence>
<gene>
    <name evidence="2" type="ORF">FB566_0826</name>
</gene>
<dbReference type="EMBL" id="VFOW01000001">
    <property type="protein sequence ID" value="TQL75329.1"/>
    <property type="molecule type" value="Genomic_DNA"/>
</dbReference>
<dbReference type="Pfam" id="PF00496">
    <property type="entry name" value="SBP_bac_5"/>
    <property type="match status" value="1"/>
</dbReference>